<evidence type="ECO:0000313" key="5">
    <source>
        <dbReference type="Ensembl" id="ENSATEP00000031182.2"/>
    </source>
</evidence>
<evidence type="ECO:0000256" key="2">
    <source>
        <dbReference type="SAM" id="Coils"/>
    </source>
</evidence>
<dbReference type="PANTHER" id="PTHR10292">
    <property type="entry name" value="CLATHRIN HEAVY CHAIN RELATED"/>
    <property type="match status" value="1"/>
</dbReference>
<protein>
    <recommendedName>
        <fullName evidence="4">Translin-associated factor X-interacting protein 1 N-terminal domain-containing protein</fullName>
    </recommendedName>
</protein>
<dbReference type="InterPro" id="IPR016024">
    <property type="entry name" value="ARM-type_fold"/>
</dbReference>
<name>A0A3Q1J8C5_ANATE</name>
<feature type="region of interest" description="Disordered" evidence="3">
    <location>
        <begin position="1"/>
        <end position="20"/>
    </location>
</feature>
<feature type="coiled-coil region" evidence="2">
    <location>
        <begin position="170"/>
        <end position="220"/>
    </location>
</feature>
<reference evidence="5" key="2">
    <citation type="submission" date="2025-08" db="UniProtKB">
        <authorList>
            <consortium name="Ensembl"/>
        </authorList>
    </citation>
    <scope>IDENTIFICATION</scope>
</reference>
<reference evidence="5" key="3">
    <citation type="submission" date="2025-09" db="UniProtKB">
        <authorList>
            <consortium name="Ensembl"/>
        </authorList>
    </citation>
    <scope>IDENTIFICATION</scope>
</reference>
<dbReference type="AlphaFoldDB" id="A0A3Q1J8C5"/>
<dbReference type="Ensembl" id="ENSATET00000031645.3">
    <property type="protein sequence ID" value="ENSATEP00000031182.2"/>
    <property type="gene ID" value="ENSATEG00000021499.3"/>
</dbReference>
<dbReference type="Gene3D" id="1.25.40.30">
    <property type="match status" value="1"/>
</dbReference>
<dbReference type="GeneTree" id="ENSGT00950000183166"/>
<evidence type="ECO:0000259" key="4">
    <source>
        <dbReference type="Pfam" id="PF15739"/>
    </source>
</evidence>
<keyword evidence="1 2" id="KW-0175">Coiled coil</keyword>
<sequence length="594" mass="66971">MSKSKCSNSSCSRTEERQTTADTLISEGEERFFQSLHDFIEHEKRYLKCPEEGPDELRYITYRSVFNQVITRSTAYKRLLLTIKSEYDDTIRELKTREEEARTTKRSLTSLTLHPKSMITCQKRAAQLRDRISGFHRQTAELQEEIKRQRSLKEQRTWIPGLTVAESEHAEALDRHLKHLQAQRAALLDRKSHSVFLEVKAELDTKLQAAEQLRGLLRAENDHLKVLYKRLRFVCGCLSIWEEQGRQVPLEGLLGSTLENIKQASEEEGEGFPAVKDDNGSSINAELFEDEEPSGVDESKFLTEYLHRFIELFDLAQYEEAALLAARSPRGVMRSINTMDMFKGVMGPPGSVPPLLFFSQALLITAPAGDELSAPLSLQVVRCALQHGASQLLTHAVTQNKLTFSEELGDILTEHAQKNPSVADVYLALATTIYETCGLSKKTALSMCRRGLIHSAAEFMNHCKDLTAEDCLWILRHSWSLTLLQLLTKPQQGRAAMLSPGVVCSHLLADPQQQELALQLLNSFISKGRENLEEVMLEDCRSSVDTWTNVASLCSELNQSDLSRAILSILLDQSGTRVLSPDLEGARLMEHVFL</sequence>
<dbReference type="Proteomes" id="UP000265040">
    <property type="component" value="Chromosome 15"/>
</dbReference>
<dbReference type="InParanoid" id="A0A3Q1J8C5"/>
<dbReference type="InterPro" id="IPR032755">
    <property type="entry name" value="TSNAXIP1_N"/>
</dbReference>
<accession>A0A3Q1J8C5</accession>
<proteinExistence type="predicted"/>
<feature type="compositionally biased region" description="Low complexity" evidence="3">
    <location>
        <begin position="1"/>
        <end position="12"/>
    </location>
</feature>
<dbReference type="Pfam" id="PF15739">
    <property type="entry name" value="TSNAXIP1_N"/>
    <property type="match status" value="1"/>
</dbReference>
<dbReference type="SUPFAM" id="SSF48371">
    <property type="entry name" value="ARM repeat"/>
    <property type="match status" value="1"/>
</dbReference>
<dbReference type="InterPro" id="IPR012331">
    <property type="entry name" value="Clathrin_H-chain_linker"/>
</dbReference>
<gene>
    <name evidence="5" type="primary">CLHC1</name>
</gene>
<reference evidence="5" key="1">
    <citation type="submission" date="2021-04" db="EMBL/GenBank/DDBJ databases">
        <authorList>
            <consortium name="Wellcome Sanger Institute Data Sharing"/>
        </authorList>
    </citation>
    <scope>NUCLEOTIDE SEQUENCE [LARGE SCALE GENOMIC DNA]</scope>
</reference>
<organism evidence="5 6">
    <name type="scientific">Anabas testudineus</name>
    <name type="common">Climbing perch</name>
    <name type="synonym">Anthias testudineus</name>
    <dbReference type="NCBI Taxonomy" id="64144"/>
    <lineage>
        <taxon>Eukaryota</taxon>
        <taxon>Metazoa</taxon>
        <taxon>Chordata</taxon>
        <taxon>Craniata</taxon>
        <taxon>Vertebrata</taxon>
        <taxon>Euteleostomi</taxon>
        <taxon>Actinopterygii</taxon>
        <taxon>Neopterygii</taxon>
        <taxon>Teleostei</taxon>
        <taxon>Neoteleostei</taxon>
        <taxon>Acanthomorphata</taxon>
        <taxon>Anabantaria</taxon>
        <taxon>Anabantiformes</taxon>
        <taxon>Anabantoidei</taxon>
        <taxon>Anabantidae</taxon>
        <taxon>Anabas</taxon>
    </lineage>
</organism>
<dbReference type="STRING" id="64144.ENSATEP00000031182"/>
<evidence type="ECO:0000256" key="3">
    <source>
        <dbReference type="SAM" id="MobiDB-lite"/>
    </source>
</evidence>
<dbReference type="Pfam" id="PF13838">
    <property type="entry name" value="Clathrin_H_link"/>
    <property type="match status" value="1"/>
</dbReference>
<feature type="domain" description="Translin-associated factor X-interacting protein 1 N-terminal" evidence="4">
    <location>
        <begin position="39"/>
        <end position="149"/>
    </location>
</feature>
<evidence type="ECO:0000313" key="6">
    <source>
        <dbReference type="Proteomes" id="UP000265040"/>
    </source>
</evidence>
<keyword evidence="6" id="KW-1185">Reference proteome</keyword>
<dbReference type="PANTHER" id="PTHR10292:SF11">
    <property type="entry name" value="CLATHRIN HEAVY CHAIN LINKER DOMAIN-CONTAINING PROTEIN 1"/>
    <property type="match status" value="1"/>
</dbReference>
<dbReference type="OrthoDB" id="2113814at2759"/>
<evidence type="ECO:0000256" key="1">
    <source>
        <dbReference type="ARBA" id="ARBA00023054"/>
    </source>
</evidence>